<dbReference type="EMBL" id="GG673648">
    <property type="protein sequence ID" value="EER15259.1"/>
    <property type="molecule type" value="Genomic_DNA"/>
</dbReference>
<keyword evidence="1" id="KW-0732">Signal</keyword>
<evidence type="ECO:0008006" key="4">
    <source>
        <dbReference type="Google" id="ProtNLM"/>
    </source>
</evidence>
<feature type="chain" id="PRO_5002952738" description="Peptidase A1 domain-containing protein" evidence="1">
    <location>
        <begin position="22"/>
        <end position="107"/>
    </location>
</feature>
<dbReference type="OrthoDB" id="488325at2759"/>
<gene>
    <name evidence="2" type="ORF">Pmar_PMAR006991</name>
</gene>
<keyword evidence="3" id="KW-1185">Reference proteome</keyword>
<proteinExistence type="predicted"/>
<dbReference type="AlphaFoldDB" id="C5KK01"/>
<protein>
    <recommendedName>
        <fullName evidence="4">Peptidase A1 domain-containing protein</fullName>
    </recommendedName>
</protein>
<evidence type="ECO:0000313" key="3">
    <source>
        <dbReference type="Proteomes" id="UP000007800"/>
    </source>
</evidence>
<dbReference type="RefSeq" id="XP_002783463.1">
    <property type="nucleotide sequence ID" value="XM_002783417.1"/>
</dbReference>
<reference evidence="2 3" key="1">
    <citation type="submission" date="2008-07" db="EMBL/GenBank/DDBJ databases">
        <authorList>
            <person name="El-Sayed N."/>
            <person name="Caler E."/>
            <person name="Inman J."/>
            <person name="Amedeo P."/>
            <person name="Hass B."/>
            <person name="Wortman J."/>
        </authorList>
    </citation>
    <scope>NUCLEOTIDE SEQUENCE [LARGE SCALE GENOMIC DNA]</scope>
    <source>
        <strain evidence="3">ATCC 50983 / TXsc</strain>
    </source>
</reference>
<dbReference type="InParanoid" id="C5KK01"/>
<dbReference type="Proteomes" id="UP000007800">
    <property type="component" value="Unassembled WGS sequence"/>
</dbReference>
<evidence type="ECO:0000313" key="2">
    <source>
        <dbReference type="EMBL" id="EER15259.1"/>
    </source>
</evidence>
<name>C5KK01_PERM5</name>
<evidence type="ECO:0000256" key="1">
    <source>
        <dbReference type="SAM" id="SignalP"/>
    </source>
</evidence>
<accession>C5KK01</accession>
<feature type="signal peptide" evidence="1">
    <location>
        <begin position="1"/>
        <end position="21"/>
    </location>
</feature>
<dbReference type="GeneID" id="9045987"/>
<organism evidence="3">
    <name type="scientific">Perkinsus marinus (strain ATCC 50983 / TXsc)</name>
    <dbReference type="NCBI Taxonomy" id="423536"/>
    <lineage>
        <taxon>Eukaryota</taxon>
        <taxon>Sar</taxon>
        <taxon>Alveolata</taxon>
        <taxon>Perkinsozoa</taxon>
        <taxon>Perkinsea</taxon>
        <taxon>Perkinsida</taxon>
        <taxon>Perkinsidae</taxon>
        <taxon>Perkinsus</taxon>
    </lineage>
</organism>
<sequence length="107" mass="12210">MSSITRVLTPVIIFIQWLVYAEVYLPIEGGSVVMEFDGQKQRLTVDTGSQVLFVVYKECDKTEVIFVMHEGTIKHRLMRNPMALSGWASLITQVQFSHLSFNSTKLE</sequence>